<proteinExistence type="predicted"/>
<dbReference type="Pfam" id="PF08664">
    <property type="entry name" value="YcbB"/>
    <property type="match status" value="1"/>
</dbReference>
<dbReference type="SUPFAM" id="SSF52172">
    <property type="entry name" value="CheY-like"/>
    <property type="match status" value="1"/>
</dbReference>
<feature type="modified residue" description="4-aspartylphosphate" evidence="2">
    <location>
        <position position="54"/>
    </location>
</feature>
<name>F7NP15_9FIRM</name>
<evidence type="ECO:0000259" key="3">
    <source>
        <dbReference type="PROSITE" id="PS50110"/>
    </source>
</evidence>
<reference evidence="4 5" key="1">
    <citation type="journal article" date="2011" name="EMBO J.">
        <title>Structural diversity of bacterial flagellar motors.</title>
        <authorList>
            <person name="Chen S."/>
            <person name="Beeby M."/>
            <person name="Murphy G.E."/>
            <person name="Leadbetter J.R."/>
            <person name="Hendrixson D.R."/>
            <person name="Briegel A."/>
            <person name="Li Z."/>
            <person name="Shi J."/>
            <person name="Tocheva E.I."/>
            <person name="Muller A."/>
            <person name="Dobro M.J."/>
            <person name="Jensen G.J."/>
        </authorList>
    </citation>
    <scope>NUCLEOTIDE SEQUENCE [LARGE SCALE GENOMIC DNA]</scope>
    <source>
        <strain evidence="4 5">DSM 6540</strain>
    </source>
</reference>
<dbReference type="RefSeq" id="WP_004099060.1">
    <property type="nucleotide sequence ID" value="NZ_AFGF01000240.1"/>
</dbReference>
<evidence type="ECO:0000256" key="2">
    <source>
        <dbReference type="PROSITE-ProRule" id="PRU00169"/>
    </source>
</evidence>
<dbReference type="STRING" id="1009370.ALO_19282"/>
<dbReference type="Pfam" id="PF00072">
    <property type="entry name" value="Response_reg"/>
    <property type="match status" value="1"/>
</dbReference>
<dbReference type="SMART" id="SM00448">
    <property type="entry name" value="REC"/>
    <property type="match status" value="1"/>
</dbReference>
<dbReference type="InterPro" id="IPR050595">
    <property type="entry name" value="Bact_response_regulator"/>
</dbReference>
<dbReference type="PANTHER" id="PTHR44591">
    <property type="entry name" value="STRESS RESPONSE REGULATOR PROTEIN 1"/>
    <property type="match status" value="1"/>
</dbReference>
<evidence type="ECO:0000313" key="4">
    <source>
        <dbReference type="EMBL" id="EGO62138.1"/>
    </source>
</evidence>
<protein>
    <submittedName>
        <fullName evidence="4">Response regulator</fullName>
    </submittedName>
</protein>
<dbReference type="PANTHER" id="PTHR44591:SF3">
    <property type="entry name" value="RESPONSE REGULATORY DOMAIN-CONTAINING PROTEIN"/>
    <property type="match status" value="1"/>
</dbReference>
<evidence type="ECO:0000256" key="1">
    <source>
        <dbReference type="ARBA" id="ARBA00022553"/>
    </source>
</evidence>
<dbReference type="EMBL" id="AFGF01000240">
    <property type="protein sequence ID" value="EGO62138.1"/>
    <property type="molecule type" value="Genomic_DNA"/>
</dbReference>
<accession>F7NP15</accession>
<keyword evidence="5" id="KW-1185">Reference proteome</keyword>
<dbReference type="eggNOG" id="COG4753">
    <property type="taxonomic scope" value="Bacteria"/>
</dbReference>
<dbReference type="Proteomes" id="UP000003240">
    <property type="component" value="Unassembled WGS sequence"/>
</dbReference>
<dbReference type="InterPro" id="IPR013972">
    <property type="entry name" value="YcbB"/>
</dbReference>
<dbReference type="InterPro" id="IPR011006">
    <property type="entry name" value="CheY-like_superfamily"/>
</dbReference>
<dbReference type="PROSITE" id="PS50110">
    <property type="entry name" value="RESPONSE_REGULATORY"/>
    <property type="match status" value="1"/>
</dbReference>
<dbReference type="Gene3D" id="3.40.50.2300">
    <property type="match status" value="1"/>
</dbReference>
<organism evidence="4 5">
    <name type="scientific">Acetonema longum DSM 6540</name>
    <dbReference type="NCBI Taxonomy" id="1009370"/>
    <lineage>
        <taxon>Bacteria</taxon>
        <taxon>Bacillati</taxon>
        <taxon>Bacillota</taxon>
        <taxon>Negativicutes</taxon>
        <taxon>Acetonemataceae</taxon>
        <taxon>Acetonema</taxon>
    </lineage>
</organism>
<comment type="caution">
    <text evidence="4">The sequence shown here is derived from an EMBL/GenBank/DDBJ whole genome shotgun (WGS) entry which is preliminary data.</text>
</comment>
<evidence type="ECO:0000313" key="5">
    <source>
        <dbReference type="Proteomes" id="UP000003240"/>
    </source>
</evidence>
<feature type="domain" description="Response regulatory" evidence="3">
    <location>
        <begin position="4"/>
        <end position="119"/>
    </location>
</feature>
<gene>
    <name evidence="4" type="ORF">ALO_19282</name>
</gene>
<dbReference type="OrthoDB" id="1684633at2"/>
<sequence>MQLRLAIVDDDISIRKMLRRIIEEARLGSVTECSDGIMAEEILRESRPDIALIDLLLPGQDGVELIQRLAAGCPDTSYIMISQVNSEPMITRAYESGIEFFIHKPINVLEVRSVINRVRESRNLRQFISYVRQTASQFDGPSAPAKTAGDSQKKSIIYRIFSDLGIIGEAGINDIYLLIELISAKQQNQGKMSYQLNELYEQLSQKLGQDAKTIEQRIRRTIAKAMQNLANLATEDYYNEVFQDYNSSLFDFKEVRQEINYVNGKSHYRGKINVKKFVEGILFSVENAEA</sequence>
<dbReference type="GO" id="GO:0000160">
    <property type="term" value="P:phosphorelay signal transduction system"/>
    <property type="evidence" value="ECO:0007669"/>
    <property type="project" value="InterPro"/>
</dbReference>
<dbReference type="InterPro" id="IPR001789">
    <property type="entry name" value="Sig_transdc_resp-reg_receiver"/>
</dbReference>
<dbReference type="AlphaFoldDB" id="F7NP15"/>
<keyword evidence="1 2" id="KW-0597">Phosphoprotein</keyword>